<evidence type="ECO:0000256" key="5">
    <source>
        <dbReference type="ARBA" id="ARBA00023235"/>
    </source>
</evidence>
<evidence type="ECO:0000256" key="6">
    <source>
        <dbReference type="ARBA" id="ARBA00034617"/>
    </source>
</evidence>
<dbReference type="Pfam" id="PF13361">
    <property type="entry name" value="UvrD_C"/>
    <property type="match status" value="1"/>
</dbReference>
<dbReference type="GO" id="GO:0016887">
    <property type="term" value="F:ATP hydrolysis activity"/>
    <property type="evidence" value="ECO:0007669"/>
    <property type="project" value="RHEA"/>
</dbReference>
<evidence type="ECO:0000313" key="12">
    <source>
        <dbReference type="EMBL" id="PDQ35492.1"/>
    </source>
</evidence>
<dbReference type="GO" id="GO:0000725">
    <property type="term" value="P:recombinational repair"/>
    <property type="evidence" value="ECO:0007669"/>
    <property type="project" value="TreeGrafter"/>
</dbReference>
<evidence type="ECO:0000256" key="10">
    <source>
        <dbReference type="SAM" id="MobiDB-lite"/>
    </source>
</evidence>
<comment type="catalytic activity">
    <reaction evidence="6">
        <text>Couples ATP hydrolysis with the unwinding of duplex DNA by translocating in the 3'-5' direction.</text>
        <dbReference type="EC" id="5.6.2.4"/>
    </reaction>
</comment>
<sequence length="984" mass="110224">MPILLDDISSITNKMQRPNLPSYFSQQLTGRGRSTGLINENFRPGRYLLGQSKSTMDVASINLKSKHSSSSVTTHTIPFGALTTFSTMDAVRNRMLIDVPSSTDRFHVTAHATTLDFDLYVDMTPQGAILSEDGSGDKMVRHLDVCYRMEVYVLQVGSTADRVQLHDGAPYPARIGDANGADIPVEFAMIDFSYAPLDDIEQMIKDASRALSPGGHGVYVDVTELATWMSNYNLYDRICQQADVWNSTVIGDLISEHITTTFRAAAAGQSSQSGKPSNDTLNQLALQLRYLEKYNVPLSSYRKIYNTIRTACPQEMADIFTKQNLNLLMNGTLADLDALRSHLAVPPMIPQAIASLPSKFSKQQCDAITTAEPLSMTTAGAGTGKSTTILARIDYLTACGIDPKEITVLSFTNAAANNILLKNPKVASMTIARMVLEIYKINYPTHQISTIDTMVNTLDILCPNDDMAQAFGRRLIEVDKNNEGATTALNTFVEQHFDRVIEILNHIAQTCIELQIIIAYQQIDTMVEPPHLAGKFLIVDEVQDNSIFEFIYLLRYVTKHHQNMFIVGDASQTLYEFRSANPKALNALEGSGVFTTYRLTTNYRSNQEILDFANVHLADIEANALSQIRLQANSLTQPDAKSFQDQVRLHYTVSPSQTQFMNDLPGLMLNVVKPYVDECLARGEKVAFLAHRGKQEVEVFEKLLGDLYPGMEIANITSKRSHPTTIFSHYVKTFWNDVLQVRPGDAALVLSRGIIDNLDQLIGRRAVNARPFITKLVSDWWVSQAVNINGWVQLHEVGAMTQDEFFDKLMHNLLDYEIDQNGIKQNILNLQNRQRRELSRQGNANLIVSTIHGAKGLEFDNVVVLHNYDSQLPEDRKRMYYVAFTRAMKSELVLSFGKQKSPRIKTDYELILDALRKRERLDLLRVLRAQGVNVDMISEDDLEAALATLTANQAVQKEQDTQDTQEFARDVSLPTHKREPATVS</sequence>
<evidence type="ECO:0000256" key="8">
    <source>
        <dbReference type="ARBA" id="ARBA00048988"/>
    </source>
</evidence>
<dbReference type="Pfam" id="PF13245">
    <property type="entry name" value="AAA_19"/>
    <property type="match status" value="1"/>
</dbReference>
<dbReference type="PANTHER" id="PTHR11070:SF2">
    <property type="entry name" value="ATP-DEPENDENT DNA HELICASE SRS2"/>
    <property type="match status" value="1"/>
</dbReference>
<dbReference type="Proteomes" id="UP000219994">
    <property type="component" value="Unassembled WGS sequence"/>
</dbReference>
<keyword evidence="5" id="KW-0413">Isomerase</keyword>
<feature type="domain" description="UvrD-like helicase ATP-binding" evidence="11">
    <location>
        <begin position="358"/>
        <end position="606"/>
    </location>
</feature>
<comment type="catalytic activity">
    <reaction evidence="8">
        <text>ATP + H2O = ADP + phosphate + H(+)</text>
        <dbReference type="Rhea" id="RHEA:13065"/>
        <dbReference type="ChEBI" id="CHEBI:15377"/>
        <dbReference type="ChEBI" id="CHEBI:15378"/>
        <dbReference type="ChEBI" id="CHEBI:30616"/>
        <dbReference type="ChEBI" id="CHEBI:43474"/>
        <dbReference type="ChEBI" id="CHEBI:456216"/>
        <dbReference type="EC" id="5.6.2.4"/>
    </reaction>
</comment>
<evidence type="ECO:0000256" key="1">
    <source>
        <dbReference type="ARBA" id="ARBA00022741"/>
    </source>
</evidence>
<dbReference type="GO" id="GO:0003677">
    <property type="term" value="F:DNA binding"/>
    <property type="evidence" value="ECO:0007669"/>
    <property type="project" value="InterPro"/>
</dbReference>
<dbReference type="InterPro" id="IPR000212">
    <property type="entry name" value="DNA_helicase_UvrD/REP"/>
</dbReference>
<evidence type="ECO:0000256" key="9">
    <source>
        <dbReference type="PROSITE-ProRule" id="PRU00560"/>
    </source>
</evidence>
<dbReference type="EMBL" id="NAEP01000032">
    <property type="protein sequence ID" value="PDQ35492.1"/>
    <property type="molecule type" value="Genomic_DNA"/>
</dbReference>
<dbReference type="Gene3D" id="3.40.50.300">
    <property type="entry name" value="P-loop containing nucleotide triphosphate hydrolases"/>
    <property type="match status" value="3"/>
</dbReference>
<dbReference type="InterPro" id="IPR014017">
    <property type="entry name" value="DNA_helicase_UvrD-like_C"/>
</dbReference>
<evidence type="ECO:0000259" key="11">
    <source>
        <dbReference type="PROSITE" id="PS51198"/>
    </source>
</evidence>
<organism evidence="12 13">
    <name type="scientific">Candidatus Lumbricidiphila eiseniae</name>
    <dbReference type="NCBI Taxonomy" id="1969409"/>
    <lineage>
        <taxon>Bacteria</taxon>
        <taxon>Bacillati</taxon>
        <taxon>Actinomycetota</taxon>
        <taxon>Actinomycetes</taxon>
        <taxon>Micrococcales</taxon>
        <taxon>Microbacteriaceae</taxon>
        <taxon>Candidatus Lumbricidiphila</taxon>
    </lineage>
</organism>
<evidence type="ECO:0000256" key="7">
    <source>
        <dbReference type="ARBA" id="ARBA00034808"/>
    </source>
</evidence>
<accession>A0A2A6FRI9</accession>
<dbReference type="SUPFAM" id="SSF52540">
    <property type="entry name" value="P-loop containing nucleoside triphosphate hydrolases"/>
    <property type="match status" value="1"/>
</dbReference>
<keyword evidence="4 9" id="KW-0067">ATP-binding</keyword>
<evidence type="ECO:0000256" key="4">
    <source>
        <dbReference type="ARBA" id="ARBA00022840"/>
    </source>
</evidence>
<dbReference type="AlphaFoldDB" id="A0A2A6FRI9"/>
<evidence type="ECO:0000256" key="3">
    <source>
        <dbReference type="ARBA" id="ARBA00022806"/>
    </source>
</evidence>
<dbReference type="GO" id="GO:0043138">
    <property type="term" value="F:3'-5' DNA helicase activity"/>
    <property type="evidence" value="ECO:0007669"/>
    <property type="project" value="UniProtKB-EC"/>
</dbReference>
<keyword evidence="2 9" id="KW-0378">Hydrolase</keyword>
<keyword evidence="3 9" id="KW-0347">Helicase</keyword>
<comment type="caution">
    <text evidence="12">The sequence shown here is derived from an EMBL/GenBank/DDBJ whole genome shotgun (WGS) entry which is preliminary data.</text>
</comment>
<protein>
    <recommendedName>
        <fullName evidence="7">DNA 3'-5' helicase</fullName>
        <ecNumber evidence="7">5.6.2.4</ecNumber>
    </recommendedName>
</protein>
<evidence type="ECO:0000313" key="13">
    <source>
        <dbReference type="Proteomes" id="UP000219994"/>
    </source>
</evidence>
<reference evidence="13" key="1">
    <citation type="submission" date="2017-03" db="EMBL/GenBank/DDBJ databases">
        <authorList>
            <person name="Lund M.B."/>
        </authorList>
    </citation>
    <scope>NUCLEOTIDE SEQUENCE [LARGE SCALE GENOMIC DNA]</scope>
</reference>
<proteinExistence type="predicted"/>
<dbReference type="InterPro" id="IPR027417">
    <property type="entry name" value="P-loop_NTPase"/>
</dbReference>
<dbReference type="EC" id="5.6.2.4" evidence="7"/>
<name>A0A2A6FRI9_9MICO</name>
<dbReference type="PROSITE" id="PS51198">
    <property type="entry name" value="UVRD_HELICASE_ATP_BIND"/>
    <property type="match status" value="1"/>
</dbReference>
<feature type="region of interest" description="Disordered" evidence="10">
    <location>
        <begin position="954"/>
        <end position="984"/>
    </location>
</feature>
<dbReference type="InterPro" id="IPR014016">
    <property type="entry name" value="UvrD-like_ATP-bd"/>
</dbReference>
<dbReference type="GO" id="GO:0005524">
    <property type="term" value="F:ATP binding"/>
    <property type="evidence" value="ECO:0007669"/>
    <property type="project" value="UniProtKB-UniRule"/>
</dbReference>
<keyword evidence="1 9" id="KW-0547">Nucleotide-binding</keyword>
<evidence type="ECO:0000256" key="2">
    <source>
        <dbReference type="ARBA" id="ARBA00022801"/>
    </source>
</evidence>
<feature type="binding site" evidence="9">
    <location>
        <begin position="379"/>
        <end position="386"/>
    </location>
    <ligand>
        <name>ATP</name>
        <dbReference type="ChEBI" id="CHEBI:30616"/>
    </ligand>
</feature>
<gene>
    <name evidence="12" type="ORF">B5766_05350</name>
</gene>
<dbReference type="PANTHER" id="PTHR11070">
    <property type="entry name" value="UVRD / RECB / PCRA DNA HELICASE FAMILY MEMBER"/>
    <property type="match status" value="1"/>
</dbReference>